<comment type="caution">
    <text evidence="4">The sequence shown here is derived from an EMBL/GenBank/DDBJ whole genome shotgun (WGS) entry which is preliminary data.</text>
</comment>
<proteinExistence type="inferred from homology"/>
<evidence type="ECO:0000256" key="1">
    <source>
        <dbReference type="ARBA" id="ARBA00006663"/>
    </source>
</evidence>
<keyword evidence="5" id="KW-1185">Reference proteome</keyword>
<dbReference type="AlphaFoldDB" id="A0AAW1JKK4"/>
<evidence type="ECO:0000256" key="2">
    <source>
        <dbReference type="ARBA" id="ARBA00023054"/>
    </source>
</evidence>
<organism evidence="4 5">
    <name type="scientific">Popillia japonica</name>
    <name type="common">Japanese beetle</name>
    <dbReference type="NCBI Taxonomy" id="7064"/>
    <lineage>
        <taxon>Eukaryota</taxon>
        <taxon>Metazoa</taxon>
        <taxon>Ecdysozoa</taxon>
        <taxon>Arthropoda</taxon>
        <taxon>Hexapoda</taxon>
        <taxon>Insecta</taxon>
        <taxon>Pterygota</taxon>
        <taxon>Neoptera</taxon>
        <taxon>Endopterygota</taxon>
        <taxon>Coleoptera</taxon>
        <taxon>Polyphaga</taxon>
        <taxon>Scarabaeiformia</taxon>
        <taxon>Scarabaeidae</taxon>
        <taxon>Rutelinae</taxon>
        <taxon>Popillia</taxon>
    </lineage>
</organism>
<dbReference type="Proteomes" id="UP001458880">
    <property type="component" value="Unassembled WGS sequence"/>
</dbReference>
<comment type="similarity">
    <text evidence="1">Belongs to the FAM161 family.</text>
</comment>
<accession>A0AAW1JKK4</accession>
<dbReference type="GO" id="GO:0005856">
    <property type="term" value="C:cytoskeleton"/>
    <property type="evidence" value="ECO:0007669"/>
    <property type="project" value="UniProtKB-ARBA"/>
</dbReference>
<dbReference type="GO" id="GO:0044782">
    <property type="term" value="P:cilium organization"/>
    <property type="evidence" value="ECO:0007669"/>
    <property type="project" value="TreeGrafter"/>
</dbReference>
<dbReference type="PANTHER" id="PTHR21501">
    <property type="entry name" value="PROTEIN FAM-161"/>
    <property type="match status" value="1"/>
</dbReference>
<name>A0AAW1JKK4_POPJA</name>
<protein>
    <submittedName>
        <fullName evidence="4">Uncharacterized protein family UPF0564</fullName>
    </submittedName>
</protein>
<dbReference type="EMBL" id="JASPKY010000346">
    <property type="protein sequence ID" value="KAK9704622.1"/>
    <property type="molecule type" value="Genomic_DNA"/>
</dbReference>
<feature type="compositionally biased region" description="Basic residues" evidence="3">
    <location>
        <begin position="492"/>
        <end position="508"/>
    </location>
</feature>
<feature type="region of interest" description="Disordered" evidence="3">
    <location>
        <begin position="492"/>
        <end position="521"/>
    </location>
</feature>
<dbReference type="GO" id="GO:0005929">
    <property type="term" value="C:cilium"/>
    <property type="evidence" value="ECO:0007669"/>
    <property type="project" value="TreeGrafter"/>
</dbReference>
<dbReference type="Pfam" id="PF10595">
    <property type="entry name" value="FAM161A_B"/>
    <property type="match status" value="1"/>
</dbReference>
<dbReference type="InterPro" id="IPR019579">
    <property type="entry name" value="FAM161A/B"/>
</dbReference>
<gene>
    <name evidence="4" type="ORF">QE152_g27764</name>
</gene>
<dbReference type="InterPro" id="IPR051655">
    <property type="entry name" value="FAM161"/>
</dbReference>
<feature type="compositionally biased region" description="Low complexity" evidence="3">
    <location>
        <begin position="251"/>
        <end position="260"/>
    </location>
</feature>
<sequence length="717" mass="83644">MSNHNSTVFAHSCLKTPVNPLNRQPFPVRDQKYIHYLEDEIRKLSVESNEFKMKSTSSPEMDKTTIKSFIEFYDSIPDYNDIHHLSNKDFYRKLEALKEKQRNYYDYVRNQTNSPNEIDWVEDYKNLSIRETHWNNEKHSNKRVKSKPFCATPLLTKPAIGVTNVEDAESIISSDKDIKPPSRRSVRIETPSDKLFVENSPEPSYFRPKSRANVSSAGSRGFNNINDSFWDDFSFDDCCAGDQNLTTRSAPNSPSKSKPNVGWKDGITIPKPFEMTVKDEEIKIIDDIMTKTKKLATEQHDMFKAHPVPIESQIPLFDKIMCDQERRRQKTKRRSKAALQAQMRPFSFTRRDEEIQAINKRLSKSSPCVFPDEPIVRAKPFKAKPIPKHLFSNYIYRKMHEDEFYRALQRKVRAEEMLRAASLPPSMALREKKKPKPHLCPRSYRDFNIDEDVVKQIMLTKSTSKCKPQINEYIDRELRELEKLESEFIRRNSKCHKNKRRTKTKRGRQSSAESKSTFRSTPTLDMVHRSNLAAVLRVQSARKRIEMDMCKKVEEAKLRDETRWREKVLRKRPVWQELAYSHEEDLAMRLQMRRDEERLRNEEHKHRMQLMLGRVNQQPTLFERQSQREFLKRLVRLTTLIATNPIPRGHVICVTRSASVASTTMPYIDGGSGGGGGPGALAPNDLCHPIMALIRLTVRSKAVVARALKINLIYDWQ</sequence>
<feature type="compositionally biased region" description="Polar residues" evidence="3">
    <location>
        <begin position="509"/>
        <end position="521"/>
    </location>
</feature>
<reference evidence="4 5" key="1">
    <citation type="journal article" date="2024" name="BMC Genomics">
        <title>De novo assembly and annotation of Popillia japonica's genome with initial clues to its potential as an invasive pest.</title>
        <authorList>
            <person name="Cucini C."/>
            <person name="Boschi S."/>
            <person name="Funari R."/>
            <person name="Cardaioli E."/>
            <person name="Iannotti N."/>
            <person name="Marturano G."/>
            <person name="Paoli F."/>
            <person name="Bruttini M."/>
            <person name="Carapelli A."/>
            <person name="Frati F."/>
            <person name="Nardi F."/>
        </authorList>
    </citation>
    <scope>NUCLEOTIDE SEQUENCE [LARGE SCALE GENOMIC DNA]</scope>
    <source>
        <strain evidence="4">DMR45628</strain>
    </source>
</reference>
<evidence type="ECO:0000256" key="3">
    <source>
        <dbReference type="SAM" id="MobiDB-lite"/>
    </source>
</evidence>
<evidence type="ECO:0000313" key="4">
    <source>
        <dbReference type="EMBL" id="KAK9704622.1"/>
    </source>
</evidence>
<feature type="region of interest" description="Disordered" evidence="3">
    <location>
        <begin position="245"/>
        <end position="264"/>
    </location>
</feature>
<evidence type="ECO:0000313" key="5">
    <source>
        <dbReference type="Proteomes" id="UP001458880"/>
    </source>
</evidence>
<dbReference type="PANTHER" id="PTHR21501:SF1">
    <property type="entry name" value="PROTEIN FAM-161"/>
    <property type="match status" value="1"/>
</dbReference>
<keyword evidence="2" id="KW-0175">Coiled coil</keyword>